<dbReference type="Proteomes" id="UP000244334">
    <property type="component" value="Unassembled WGS sequence"/>
</dbReference>
<accession>A0A328THL1</accession>
<dbReference type="EMBL" id="LJAM02000529">
    <property type="protein sequence ID" value="RAP69918.1"/>
    <property type="molecule type" value="Genomic_DNA"/>
</dbReference>
<keyword evidence="2" id="KW-1185">Reference proteome</keyword>
<comment type="caution">
    <text evidence="1">The sequence shown here is derived from an EMBL/GenBank/DDBJ whole genome shotgun (WGS) entry which is preliminary data.</text>
</comment>
<evidence type="ECO:0000313" key="1">
    <source>
        <dbReference type="EMBL" id="RAP69918.1"/>
    </source>
</evidence>
<organism evidence="1 2">
    <name type="scientific">Candidatus Erwinia dacicola</name>
    <dbReference type="NCBI Taxonomy" id="252393"/>
    <lineage>
        <taxon>Bacteria</taxon>
        <taxon>Pseudomonadati</taxon>
        <taxon>Pseudomonadota</taxon>
        <taxon>Gammaproteobacteria</taxon>
        <taxon>Enterobacterales</taxon>
        <taxon>Erwiniaceae</taxon>
        <taxon>Erwinia</taxon>
    </lineage>
</organism>
<name>A0A328THL1_9GAMM</name>
<protein>
    <recommendedName>
        <fullName evidence="3">Transposase</fullName>
    </recommendedName>
</protein>
<sequence length="43" mass="5252">MRKFNRIPKAHFELYLKGCEWRFNTPSKKQKSIIIKQMVKSKI</sequence>
<proteinExistence type="predicted"/>
<evidence type="ECO:0000313" key="2">
    <source>
        <dbReference type="Proteomes" id="UP000244334"/>
    </source>
</evidence>
<reference evidence="1" key="1">
    <citation type="submission" date="2018-04" db="EMBL/GenBank/DDBJ databases">
        <title>Genomes of the Obligate Erwinia dacicola and Facultative Enterobacter sp. OLF Endosymbionts of the Olive Fruit fly, Bactrocera oleae.</title>
        <authorList>
            <person name="Estes A.M."/>
            <person name="Hearn D.J."/>
            <person name="Agarwal S."/>
            <person name="Pierson E.A."/>
            <person name="Dunning-Hotopp J.C."/>
        </authorList>
    </citation>
    <scope>NUCLEOTIDE SEQUENCE [LARGE SCALE GENOMIC DNA]</scope>
    <source>
        <strain evidence="1">Oroville</strain>
    </source>
</reference>
<dbReference type="AlphaFoldDB" id="A0A328THL1"/>
<gene>
    <name evidence="1" type="ORF">ACZ87_03287</name>
</gene>
<evidence type="ECO:0008006" key="3">
    <source>
        <dbReference type="Google" id="ProtNLM"/>
    </source>
</evidence>